<dbReference type="SUPFAM" id="SSF51658">
    <property type="entry name" value="Xylose isomerase-like"/>
    <property type="match status" value="1"/>
</dbReference>
<proteinExistence type="predicted"/>
<evidence type="ECO:0000259" key="1">
    <source>
        <dbReference type="Pfam" id="PF01261"/>
    </source>
</evidence>
<dbReference type="Pfam" id="PF01261">
    <property type="entry name" value="AP_endonuc_2"/>
    <property type="match status" value="1"/>
</dbReference>
<reference evidence="3" key="1">
    <citation type="journal article" date="2019" name="Int. J. Syst. Evol. Microbiol.">
        <title>The Global Catalogue of Microorganisms (GCM) 10K type strain sequencing project: providing services to taxonomists for standard genome sequencing and annotation.</title>
        <authorList>
            <consortium name="The Broad Institute Genomics Platform"/>
            <consortium name="The Broad Institute Genome Sequencing Center for Infectious Disease"/>
            <person name="Wu L."/>
            <person name="Ma J."/>
        </authorList>
    </citation>
    <scope>NUCLEOTIDE SEQUENCE [LARGE SCALE GENOMIC DNA]</scope>
    <source>
        <strain evidence="3">CGMCC 4.7241</strain>
    </source>
</reference>
<dbReference type="Gene3D" id="3.20.20.150">
    <property type="entry name" value="Divalent-metal-dependent TIM barrel enzymes"/>
    <property type="match status" value="1"/>
</dbReference>
<gene>
    <name evidence="2" type="ORF">ACFOUW_12550</name>
</gene>
<organism evidence="2 3">
    <name type="scientific">Tenggerimyces flavus</name>
    <dbReference type="NCBI Taxonomy" id="1708749"/>
    <lineage>
        <taxon>Bacteria</taxon>
        <taxon>Bacillati</taxon>
        <taxon>Actinomycetota</taxon>
        <taxon>Actinomycetes</taxon>
        <taxon>Propionibacteriales</taxon>
        <taxon>Nocardioidaceae</taxon>
        <taxon>Tenggerimyces</taxon>
    </lineage>
</organism>
<keyword evidence="3" id="KW-1185">Reference proteome</keyword>
<dbReference type="PANTHER" id="PTHR12110">
    <property type="entry name" value="HYDROXYPYRUVATE ISOMERASE"/>
    <property type="match status" value="1"/>
</dbReference>
<sequence>MLLSFTTLGCPGWDLDTVITRAAEYGFDAVDFRGLGEEMEVWRLPAFSTDAATTVQRVTDAGLAVSCFSSSVQVANPDRAQANRDEVAAYGQVCETFGTKHIRVFGGKIGDEDRQVAIERTAAHLAELAAIADRHGVRLLIETHDDWTACAHVASVLEAAGDVAAGVLWDVHHPWRTLDEQPEDTLATLGKWIENSHWKDSSGTKEGFNYVAMGEGDLPLPKIASLLQESGYAGYHTFEWEKRWHAELAEPEVAFPQYVEYMRGLTSSS</sequence>
<dbReference type="GO" id="GO:0016853">
    <property type="term" value="F:isomerase activity"/>
    <property type="evidence" value="ECO:0007669"/>
    <property type="project" value="UniProtKB-KW"/>
</dbReference>
<protein>
    <submittedName>
        <fullName evidence="2">Sugar phosphate isomerase/epimerase family protein</fullName>
    </submittedName>
</protein>
<dbReference type="InterPro" id="IPR013022">
    <property type="entry name" value="Xyl_isomerase-like_TIM-brl"/>
</dbReference>
<dbReference type="PANTHER" id="PTHR12110:SF53">
    <property type="entry name" value="BLR5974 PROTEIN"/>
    <property type="match status" value="1"/>
</dbReference>
<dbReference type="InterPro" id="IPR050312">
    <property type="entry name" value="IolE/XylAMocC-like"/>
</dbReference>
<keyword evidence="2" id="KW-0413">Isomerase</keyword>
<dbReference type="Proteomes" id="UP001595699">
    <property type="component" value="Unassembled WGS sequence"/>
</dbReference>
<dbReference type="RefSeq" id="WP_205114272.1">
    <property type="nucleotide sequence ID" value="NZ_JAFBCM010000001.1"/>
</dbReference>
<dbReference type="InterPro" id="IPR036237">
    <property type="entry name" value="Xyl_isomerase-like_sf"/>
</dbReference>
<feature type="domain" description="Xylose isomerase-like TIM barrel" evidence="1">
    <location>
        <begin position="20"/>
        <end position="253"/>
    </location>
</feature>
<evidence type="ECO:0000313" key="3">
    <source>
        <dbReference type="Proteomes" id="UP001595699"/>
    </source>
</evidence>
<name>A0ABV7YBG8_9ACTN</name>
<accession>A0ABV7YBG8</accession>
<comment type="caution">
    <text evidence="2">The sequence shown here is derived from an EMBL/GenBank/DDBJ whole genome shotgun (WGS) entry which is preliminary data.</text>
</comment>
<evidence type="ECO:0000313" key="2">
    <source>
        <dbReference type="EMBL" id="MFC3761669.1"/>
    </source>
</evidence>
<dbReference type="EMBL" id="JBHRZH010000009">
    <property type="protein sequence ID" value="MFC3761669.1"/>
    <property type="molecule type" value="Genomic_DNA"/>
</dbReference>